<protein>
    <submittedName>
        <fullName evidence="1">Uncharacterized protein</fullName>
    </submittedName>
</protein>
<name>A0A075GUT8_9EURY</name>
<accession>A0A075GUT8</accession>
<dbReference type="EMBL" id="KF900804">
    <property type="protein sequence ID" value="AIF07494.1"/>
    <property type="molecule type" value="Genomic_DNA"/>
</dbReference>
<reference evidence="1" key="1">
    <citation type="journal article" date="2014" name="Genome Biol. Evol.">
        <title>Pangenome evidence for extensive interdomain horizontal transfer affecting lineage core and shell genes in uncultured planktonic thaumarchaeota and euryarchaeota.</title>
        <authorList>
            <person name="Deschamps P."/>
            <person name="Zivanovic Y."/>
            <person name="Moreira D."/>
            <person name="Rodriguez-Valera F."/>
            <person name="Lopez-Garcia P."/>
        </authorList>
    </citation>
    <scope>NUCLEOTIDE SEQUENCE</scope>
</reference>
<evidence type="ECO:0000313" key="1">
    <source>
        <dbReference type="EMBL" id="AIF07494.1"/>
    </source>
</evidence>
<organism evidence="1">
    <name type="scientific">uncultured marine group II/III euryarchaeote KM3_203_B10</name>
    <dbReference type="NCBI Taxonomy" id="1457981"/>
    <lineage>
        <taxon>Archaea</taxon>
        <taxon>Methanobacteriati</taxon>
        <taxon>Methanobacteriota</taxon>
        <taxon>environmental samples</taxon>
    </lineage>
</organism>
<dbReference type="AlphaFoldDB" id="A0A075GUT8"/>
<proteinExistence type="predicted"/>
<sequence length="354" mass="39331">MPDDDLTLLAAASLQADVLGAAESITALELSSLSISETPNLNDALSTLDSGECDLVAAAALDLRARGELESGLEVIGGLALRDWNHIIVSEDRPSHLPHRAIVLAETRLQRRQLRRYRSDMRVRDAAAHAALEEVDLPEEVAVGDAMAFFRWAEGLRQTGDIDGYVIPRHLHRLTGAKTRRHALSHDPKEDELIRFLPSPLAGMVVLVARTGFPPSIADELTDIEGSLAYELSTCLLDGIDEELHDRLGMMVRNRQPGPMLREAERRRDLFTQEVLKNLEGELVQKLPKVEICIELLDRRGRASVSMERMCDIDSAMQTARFLLVDWKKLMRLTAEEQPELPGSGSPTDPFLDL</sequence>